<dbReference type="InterPro" id="IPR027485">
    <property type="entry name" value="AMMECR1_N"/>
</dbReference>
<comment type="caution">
    <text evidence="2">The sequence shown here is derived from an EMBL/GenBank/DDBJ whole genome shotgun (WGS) entry which is preliminary data.</text>
</comment>
<gene>
    <name evidence="2" type="ORF">ZOSMA_3G00450</name>
</gene>
<dbReference type="Gene3D" id="3.30.700.20">
    <property type="entry name" value="Hypothetical protein ph0010, domain 1"/>
    <property type="match status" value="1"/>
</dbReference>
<evidence type="ECO:0000313" key="2">
    <source>
        <dbReference type="EMBL" id="KMZ63567.1"/>
    </source>
</evidence>
<feature type="domain" description="AMMECR1" evidence="1">
    <location>
        <begin position="1"/>
        <end position="195"/>
    </location>
</feature>
<organism evidence="2 3">
    <name type="scientific">Zostera marina</name>
    <name type="common">Eelgrass</name>
    <dbReference type="NCBI Taxonomy" id="29655"/>
    <lineage>
        <taxon>Eukaryota</taxon>
        <taxon>Viridiplantae</taxon>
        <taxon>Streptophyta</taxon>
        <taxon>Embryophyta</taxon>
        <taxon>Tracheophyta</taxon>
        <taxon>Spermatophyta</taxon>
        <taxon>Magnoliopsida</taxon>
        <taxon>Liliopsida</taxon>
        <taxon>Zosteraceae</taxon>
        <taxon>Zostera</taxon>
    </lineage>
</organism>
<dbReference type="STRING" id="29655.A0A0K9P5S3"/>
<dbReference type="PROSITE" id="PS51112">
    <property type="entry name" value="AMMECR1"/>
    <property type="match status" value="1"/>
</dbReference>
<dbReference type="InterPro" id="IPR002733">
    <property type="entry name" value="AMMECR1_domain"/>
</dbReference>
<dbReference type="InterPro" id="IPR036071">
    <property type="entry name" value="AMMECR1_dom_sf"/>
</dbReference>
<dbReference type="AlphaFoldDB" id="A0A0K9P5S3"/>
<dbReference type="OrthoDB" id="24630at2759"/>
<dbReference type="NCBIfam" id="TIGR00296">
    <property type="entry name" value="TIGR00296 family protein"/>
    <property type="match status" value="1"/>
</dbReference>
<dbReference type="PANTHER" id="PTHR13016">
    <property type="entry name" value="AMMECR1 HOMOLOG"/>
    <property type="match status" value="1"/>
</dbReference>
<sequence length="209" mass="24040">MVVANREMAAFCFDVLVAHYNRDAVDPVPDFDKAVHPLFVTWKTAINGYEPYLRGCVGTLEARDIINGFKDYALTSALKDQRFPPIHPRELSQLQCTVSVLTDYERSLHYLDWEVGKHGLIIEFHDPYRNKLLSGTYLPEVPLQSGWTREQAIDSLMRKAGYQGTIAEGLRRQIILTRYQSSLYTMHYNEYVSYVQLTRGSTPTLIKMT</sequence>
<dbReference type="Gene3D" id="3.30.1490.150">
    <property type="entry name" value="Hypothetical protein ph0010, domain 2"/>
    <property type="match status" value="1"/>
</dbReference>
<dbReference type="Proteomes" id="UP000036987">
    <property type="component" value="Unassembled WGS sequence"/>
</dbReference>
<dbReference type="SUPFAM" id="SSF143447">
    <property type="entry name" value="AMMECR1-like"/>
    <property type="match status" value="1"/>
</dbReference>
<dbReference type="PANTHER" id="PTHR13016:SF0">
    <property type="entry name" value="AMME SYNDROME CANDIDATE GENE 1 PROTEIN"/>
    <property type="match status" value="1"/>
</dbReference>
<protein>
    <submittedName>
        <fullName evidence="2">AMMECR1 family protein</fullName>
    </submittedName>
</protein>
<evidence type="ECO:0000259" key="1">
    <source>
        <dbReference type="PROSITE" id="PS51112"/>
    </source>
</evidence>
<dbReference type="InterPro" id="IPR023473">
    <property type="entry name" value="AMMECR1"/>
</dbReference>
<evidence type="ECO:0000313" key="3">
    <source>
        <dbReference type="Proteomes" id="UP000036987"/>
    </source>
</evidence>
<reference evidence="3" key="1">
    <citation type="journal article" date="2016" name="Nature">
        <title>The genome of the seagrass Zostera marina reveals angiosperm adaptation to the sea.</title>
        <authorList>
            <person name="Olsen J.L."/>
            <person name="Rouze P."/>
            <person name="Verhelst B."/>
            <person name="Lin Y.-C."/>
            <person name="Bayer T."/>
            <person name="Collen J."/>
            <person name="Dattolo E."/>
            <person name="De Paoli E."/>
            <person name="Dittami S."/>
            <person name="Maumus F."/>
            <person name="Michel G."/>
            <person name="Kersting A."/>
            <person name="Lauritano C."/>
            <person name="Lohaus R."/>
            <person name="Toepel M."/>
            <person name="Tonon T."/>
            <person name="Vanneste K."/>
            <person name="Amirebrahimi M."/>
            <person name="Brakel J."/>
            <person name="Bostroem C."/>
            <person name="Chovatia M."/>
            <person name="Grimwood J."/>
            <person name="Jenkins J.W."/>
            <person name="Jueterbock A."/>
            <person name="Mraz A."/>
            <person name="Stam W.T."/>
            <person name="Tice H."/>
            <person name="Bornberg-Bauer E."/>
            <person name="Green P.J."/>
            <person name="Pearson G.A."/>
            <person name="Procaccini G."/>
            <person name="Duarte C.M."/>
            <person name="Schmutz J."/>
            <person name="Reusch T.B.H."/>
            <person name="Van de Peer Y."/>
        </authorList>
    </citation>
    <scope>NUCLEOTIDE SEQUENCE [LARGE SCALE GENOMIC DNA]</scope>
    <source>
        <strain evidence="3">cv. Finnish</strain>
    </source>
</reference>
<name>A0A0K9P5S3_ZOSMR</name>
<proteinExistence type="predicted"/>
<dbReference type="EMBL" id="LFYR01001213">
    <property type="protein sequence ID" value="KMZ63567.1"/>
    <property type="molecule type" value="Genomic_DNA"/>
</dbReference>
<dbReference type="Pfam" id="PF01871">
    <property type="entry name" value="AMMECR1"/>
    <property type="match status" value="1"/>
</dbReference>
<accession>A0A0K9P5S3</accession>
<keyword evidence="3" id="KW-1185">Reference proteome</keyword>
<dbReference type="OMA" id="LFITWNK"/>